<reference evidence="2 3" key="1">
    <citation type="submission" date="2015-04" db="EMBL/GenBank/DDBJ databases">
        <authorList>
            <person name="Syromyatnikov M.Y."/>
            <person name="Popov V.N."/>
        </authorList>
    </citation>
    <scope>NUCLEOTIDE SEQUENCE [LARGE SCALE GENOMIC DNA]</scope>
</reference>
<evidence type="ECO:0000256" key="1">
    <source>
        <dbReference type="SAM" id="Coils"/>
    </source>
</evidence>
<keyword evidence="3" id="KW-1185">Reference proteome</keyword>
<keyword evidence="1" id="KW-0175">Coiled coil</keyword>
<proteinExistence type="predicted"/>
<sequence length="128" mass="15218">MKLEIEELKKMINDGLNQITTDDDCKTDGDLNKENKEIRNKNIRKEKLSKHILELELDLKKKENEKVKVRADNSDGYNKIKALEEKYPWIEEDKGHFGVKNTRYDFTKEDPNVAFKKLNSLIRWYAFV</sequence>
<evidence type="ECO:0000313" key="3">
    <source>
        <dbReference type="Proteomes" id="UP000183832"/>
    </source>
</evidence>
<organism evidence="2 3">
    <name type="scientific">Clunio marinus</name>
    <dbReference type="NCBI Taxonomy" id="568069"/>
    <lineage>
        <taxon>Eukaryota</taxon>
        <taxon>Metazoa</taxon>
        <taxon>Ecdysozoa</taxon>
        <taxon>Arthropoda</taxon>
        <taxon>Hexapoda</taxon>
        <taxon>Insecta</taxon>
        <taxon>Pterygota</taxon>
        <taxon>Neoptera</taxon>
        <taxon>Endopterygota</taxon>
        <taxon>Diptera</taxon>
        <taxon>Nematocera</taxon>
        <taxon>Chironomoidea</taxon>
        <taxon>Chironomidae</taxon>
        <taxon>Clunio</taxon>
    </lineage>
</organism>
<feature type="coiled-coil region" evidence="1">
    <location>
        <begin position="31"/>
        <end position="72"/>
    </location>
</feature>
<gene>
    <name evidence="2" type="ORF">CLUMA_CG009645</name>
</gene>
<dbReference type="Proteomes" id="UP000183832">
    <property type="component" value="Unassembled WGS sequence"/>
</dbReference>
<name>A0A1J1ICQ2_9DIPT</name>
<evidence type="ECO:0000313" key="2">
    <source>
        <dbReference type="EMBL" id="CRK96217.1"/>
    </source>
</evidence>
<protein>
    <submittedName>
        <fullName evidence="2">CLUMA_CG009645, isoform B</fullName>
    </submittedName>
</protein>
<dbReference type="OrthoDB" id="10255539at2759"/>
<dbReference type="AlphaFoldDB" id="A0A1J1ICQ2"/>
<accession>A0A1J1ICQ2</accession>
<dbReference type="EMBL" id="CVRI01000043">
    <property type="protein sequence ID" value="CRK96217.1"/>
    <property type="molecule type" value="Genomic_DNA"/>
</dbReference>